<evidence type="ECO:0000256" key="1">
    <source>
        <dbReference type="SAM" id="MobiDB-lite"/>
    </source>
</evidence>
<comment type="caution">
    <text evidence="2">The sequence shown here is derived from an EMBL/GenBank/DDBJ whole genome shotgun (WGS) entry which is preliminary data.</text>
</comment>
<protein>
    <submittedName>
        <fullName evidence="2">Uncharacterized protein</fullName>
    </submittedName>
</protein>
<feature type="compositionally biased region" description="Polar residues" evidence="1">
    <location>
        <begin position="1"/>
        <end position="10"/>
    </location>
</feature>
<dbReference type="Proteomes" id="UP000034680">
    <property type="component" value="Unassembled WGS sequence"/>
</dbReference>
<name>A0A0G2FMI4_9PEZI</name>
<feature type="compositionally biased region" description="Basic residues" evidence="1">
    <location>
        <begin position="106"/>
        <end position="126"/>
    </location>
</feature>
<proteinExistence type="predicted"/>
<reference evidence="2 3" key="2">
    <citation type="submission" date="2015-05" db="EMBL/GenBank/DDBJ databases">
        <authorList>
            <person name="Morales-Cruz A."/>
            <person name="Amrine K.C."/>
            <person name="Cantu D."/>
        </authorList>
    </citation>
    <scope>NUCLEOTIDE SEQUENCE [LARGE SCALE GENOMIC DNA]</scope>
    <source>
        <strain evidence="2">DA912</strain>
    </source>
</reference>
<accession>A0A0G2FMI4</accession>
<keyword evidence="3" id="KW-1185">Reference proteome</keyword>
<feature type="compositionally biased region" description="Basic and acidic residues" evidence="1">
    <location>
        <begin position="172"/>
        <end position="184"/>
    </location>
</feature>
<feature type="region of interest" description="Disordered" evidence="1">
    <location>
        <begin position="1"/>
        <end position="29"/>
    </location>
</feature>
<feature type="compositionally biased region" description="Gly residues" evidence="1">
    <location>
        <begin position="18"/>
        <end position="28"/>
    </location>
</feature>
<organism evidence="2 3">
    <name type="scientific">Diaporthe ampelina</name>
    <dbReference type="NCBI Taxonomy" id="1214573"/>
    <lineage>
        <taxon>Eukaryota</taxon>
        <taxon>Fungi</taxon>
        <taxon>Dikarya</taxon>
        <taxon>Ascomycota</taxon>
        <taxon>Pezizomycotina</taxon>
        <taxon>Sordariomycetes</taxon>
        <taxon>Sordariomycetidae</taxon>
        <taxon>Diaporthales</taxon>
        <taxon>Diaporthaceae</taxon>
        <taxon>Diaporthe</taxon>
    </lineage>
</organism>
<reference evidence="2 3" key="1">
    <citation type="submission" date="2015-05" db="EMBL/GenBank/DDBJ databases">
        <title>Distinctive expansion of gene families associated with plant cell wall degradation and secondary metabolism in the genomes of grapevine trunk pathogens.</title>
        <authorList>
            <person name="Lawrence D.P."/>
            <person name="Travadon R."/>
            <person name="Rolshausen P.E."/>
            <person name="Baumgartner K."/>
        </authorList>
    </citation>
    <scope>NUCLEOTIDE SEQUENCE [LARGE SCALE GENOMIC DNA]</scope>
    <source>
        <strain evidence="2">DA912</strain>
    </source>
</reference>
<gene>
    <name evidence="2" type="ORF">UCDDA912_g04764</name>
</gene>
<sequence>MATAGSTTRAASECEGGVATGTGTGTGTGTIIIVTIGAPGRRGGAYSRDTVGPGGTIEEAEEGGTAPAAHPLTATTAVVPVAAAADPYDVQQPHTHYHLNDDNGGRRRARCGYSHTHGRRQRRRHGDTHDDDDGVLRLVERERRRDCERHMADADVDASNRRGAMMMGLVGRERDRDRDRDYRHGGGGGGGDEGGTAGLDARERAFISSGQGGRENQGPCFEEGRVAVDICRLKMLRMNEM</sequence>
<dbReference type="AlphaFoldDB" id="A0A0G2FMI4"/>
<dbReference type="OrthoDB" id="5244412at2759"/>
<feature type="region of interest" description="Disordered" evidence="1">
    <location>
        <begin position="96"/>
        <end position="132"/>
    </location>
</feature>
<evidence type="ECO:0000313" key="2">
    <source>
        <dbReference type="EMBL" id="KKY35219.1"/>
    </source>
</evidence>
<dbReference type="EMBL" id="LCUC01000168">
    <property type="protein sequence ID" value="KKY35219.1"/>
    <property type="molecule type" value="Genomic_DNA"/>
</dbReference>
<feature type="region of interest" description="Disordered" evidence="1">
    <location>
        <begin position="172"/>
        <end position="198"/>
    </location>
</feature>
<feature type="compositionally biased region" description="Gly residues" evidence="1">
    <location>
        <begin position="185"/>
        <end position="197"/>
    </location>
</feature>
<evidence type="ECO:0000313" key="3">
    <source>
        <dbReference type="Proteomes" id="UP000034680"/>
    </source>
</evidence>